<dbReference type="InterPro" id="IPR051678">
    <property type="entry name" value="AGP_Transferase"/>
</dbReference>
<dbReference type="AlphaFoldDB" id="A0A9P8C7D1"/>
<organism evidence="2 3">
    <name type="scientific">Amylocarpus encephaloides</name>
    <dbReference type="NCBI Taxonomy" id="45428"/>
    <lineage>
        <taxon>Eukaryota</taxon>
        <taxon>Fungi</taxon>
        <taxon>Dikarya</taxon>
        <taxon>Ascomycota</taxon>
        <taxon>Pezizomycotina</taxon>
        <taxon>Leotiomycetes</taxon>
        <taxon>Helotiales</taxon>
        <taxon>Helotiales incertae sedis</taxon>
        <taxon>Amylocarpus</taxon>
    </lineage>
</organism>
<keyword evidence="3" id="KW-1185">Reference proteome</keyword>
<evidence type="ECO:0000259" key="1">
    <source>
        <dbReference type="Pfam" id="PF01636"/>
    </source>
</evidence>
<gene>
    <name evidence="2" type="ORF">BJ875DRAFT_455860</name>
</gene>
<evidence type="ECO:0000313" key="2">
    <source>
        <dbReference type="EMBL" id="KAG9236668.1"/>
    </source>
</evidence>
<name>A0A9P8C7D1_9HELO</name>
<dbReference type="PANTHER" id="PTHR21310">
    <property type="entry name" value="AMINOGLYCOSIDE PHOSPHOTRANSFERASE-RELATED-RELATED"/>
    <property type="match status" value="1"/>
</dbReference>
<dbReference type="EMBL" id="MU251402">
    <property type="protein sequence ID" value="KAG9236668.1"/>
    <property type="molecule type" value="Genomic_DNA"/>
</dbReference>
<reference evidence="2" key="1">
    <citation type="journal article" date="2021" name="IMA Fungus">
        <title>Genomic characterization of three marine fungi, including Emericellopsis atlantica sp. nov. with signatures of a generalist lifestyle and marine biomass degradation.</title>
        <authorList>
            <person name="Hagestad O.C."/>
            <person name="Hou L."/>
            <person name="Andersen J.H."/>
            <person name="Hansen E.H."/>
            <person name="Altermark B."/>
            <person name="Li C."/>
            <person name="Kuhnert E."/>
            <person name="Cox R.J."/>
            <person name="Crous P.W."/>
            <person name="Spatafora J.W."/>
            <person name="Lail K."/>
            <person name="Amirebrahimi M."/>
            <person name="Lipzen A."/>
            <person name="Pangilinan J."/>
            <person name="Andreopoulos W."/>
            <person name="Hayes R.D."/>
            <person name="Ng V."/>
            <person name="Grigoriev I.V."/>
            <person name="Jackson S.A."/>
            <person name="Sutton T.D.S."/>
            <person name="Dobson A.D.W."/>
            <person name="Rama T."/>
        </authorList>
    </citation>
    <scope>NUCLEOTIDE SEQUENCE</scope>
    <source>
        <strain evidence="2">TRa018bII</strain>
    </source>
</reference>
<dbReference type="Proteomes" id="UP000824998">
    <property type="component" value="Unassembled WGS sequence"/>
</dbReference>
<proteinExistence type="predicted"/>
<dbReference type="InterPro" id="IPR002575">
    <property type="entry name" value="Aminoglycoside_PTrfase"/>
</dbReference>
<feature type="domain" description="Aminoglycoside phosphotransferase" evidence="1">
    <location>
        <begin position="47"/>
        <end position="172"/>
    </location>
</feature>
<protein>
    <recommendedName>
        <fullName evidence="1">Aminoglycoside phosphotransferase domain-containing protein</fullName>
    </recommendedName>
</protein>
<dbReference type="PANTHER" id="PTHR21310:SF39">
    <property type="entry name" value="AMINOGLYCOSIDE PHOSPHOTRANSFERASE DOMAIN-CONTAINING PROTEIN"/>
    <property type="match status" value="1"/>
</dbReference>
<dbReference type="OrthoDB" id="4177236at2759"/>
<dbReference type="Pfam" id="PF01636">
    <property type="entry name" value="APH"/>
    <property type="match status" value="1"/>
</dbReference>
<dbReference type="InterPro" id="IPR011009">
    <property type="entry name" value="Kinase-like_dom_sf"/>
</dbReference>
<sequence>MASLGIHHETATNDEIAAYCSNPNHIPLGGAPYGNNVIKLPDKAVVKYIVMEYMEGRVLEPVEDPSQICKIADILARLAKIRSSTPGALSGGVSCGILWSESEPPFFHAIEDLEFWFNRRLSKHDPKLVLGGYELGLCHLDIARNFLLLQDGFLCLIDWASAGFYPRLFEVCLLRITHGMKGFFVSDVLQLGDLTDKEEVHIKSMLQAYNNTARYYL</sequence>
<comment type="caution">
    <text evidence="2">The sequence shown here is derived from an EMBL/GenBank/DDBJ whole genome shotgun (WGS) entry which is preliminary data.</text>
</comment>
<accession>A0A9P8C7D1</accession>
<dbReference type="SUPFAM" id="SSF56112">
    <property type="entry name" value="Protein kinase-like (PK-like)"/>
    <property type="match status" value="1"/>
</dbReference>
<evidence type="ECO:0000313" key="3">
    <source>
        <dbReference type="Proteomes" id="UP000824998"/>
    </source>
</evidence>